<keyword evidence="5" id="KW-0408">Iron</keyword>
<dbReference type="PANTHER" id="PTHR30352">
    <property type="entry name" value="PYRUVATE FORMATE-LYASE-ACTIVATING ENZYME"/>
    <property type="match status" value="1"/>
</dbReference>
<keyword evidence="3" id="KW-0949">S-adenosyl-L-methionine</keyword>
<dbReference type="InterPro" id="IPR034457">
    <property type="entry name" value="Organic_radical-activating"/>
</dbReference>
<dbReference type="GO" id="GO:0003824">
    <property type="term" value="F:catalytic activity"/>
    <property type="evidence" value="ECO:0007669"/>
    <property type="project" value="InterPro"/>
</dbReference>
<evidence type="ECO:0000256" key="2">
    <source>
        <dbReference type="ARBA" id="ARBA00022485"/>
    </source>
</evidence>
<dbReference type="GO" id="GO:0046872">
    <property type="term" value="F:metal ion binding"/>
    <property type="evidence" value="ECO:0007669"/>
    <property type="project" value="UniProtKB-KW"/>
</dbReference>
<evidence type="ECO:0000256" key="5">
    <source>
        <dbReference type="ARBA" id="ARBA00023004"/>
    </source>
</evidence>
<dbReference type="SFLD" id="SFLDS00029">
    <property type="entry name" value="Radical_SAM"/>
    <property type="match status" value="1"/>
</dbReference>
<gene>
    <name evidence="9" type="ORF">SBA1_720006</name>
</gene>
<dbReference type="InterPro" id="IPR013785">
    <property type="entry name" value="Aldolase_TIM"/>
</dbReference>
<dbReference type="PROSITE" id="PS51918">
    <property type="entry name" value="RADICAL_SAM"/>
    <property type="match status" value="1"/>
</dbReference>
<proteinExistence type="predicted"/>
<dbReference type="AlphaFoldDB" id="A0A2U3L5M3"/>
<evidence type="ECO:0000256" key="4">
    <source>
        <dbReference type="ARBA" id="ARBA00022723"/>
    </source>
</evidence>
<feature type="domain" description="Radical SAM core" evidence="8">
    <location>
        <begin position="146"/>
        <end position="371"/>
    </location>
</feature>
<evidence type="ECO:0000313" key="9">
    <source>
        <dbReference type="EMBL" id="SPF47215.1"/>
    </source>
</evidence>
<feature type="region of interest" description="Disordered" evidence="7">
    <location>
        <begin position="1"/>
        <end position="22"/>
    </location>
</feature>
<dbReference type="PROSITE" id="PS51318">
    <property type="entry name" value="TAT"/>
    <property type="match status" value="1"/>
</dbReference>
<evidence type="ECO:0000313" key="10">
    <source>
        <dbReference type="Proteomes" id="UP000238701"/>
    </source>
</evidence>
<evidence type="ECO:0000256" key="3">
    <source>
        <dbReference type="ARBA" id="ARBA00022691"/>
    </source>
</evidence>
<dbReference type="Proteomes" id="UP000238701">
    <property type="component" value="Unassembled WGS sequence"/>
</dbReference>
<evidence type="ECO:0000256" key="1">
    <source>
        <dbReference type="ARBA" id="ARBA00001966"/>
    </source>
</evidence>
<dbReference type="NCBIfam" id="TIGR04337">
    <property type="entry name" value="AmmeMemoSam_rS"/>
    <property type="match status" value="1"/>
</dbReference>
<keyword evidence="4" id="KW-0479">Metal-binding</keyword>
<sequence length="415" mass="45879">MPHEFQSRASVRQKATGEAEVENSVREQEVGLLSCPLDRRSFLKCAVASGAALNLSALAPPLAAFPAAPVPQKQDDAQFTIEAKFYQKLENKKIKCKLCPRECNIGDRETGYCGVRENHGGTYYSLVHSRVCAAHIDPIEKKPLFHYLPGTLAFSIATAGCNVNCKFCQNWDISQARPEQVPAQYAPPKLVADLAKQRGCPTIAYTYSEPVVFSEYLMDVADAGHEAGVRSVVVSNGYMQEEALKTAYGKMDAVKIDLKAFSESYYKDVVTGELKPVLDSLVTLRKMGKWTEMVYLVVPTLNDSDGEFRGLARWVKANLGQDVPLHFTQFHPEYLLKNLPITPVPTLERAKAIADAEGLHYVYIGNVPGHPAENTYCPKCRRIVVERVGLTAKQMLISKGKCPFCGQPIPGIWHA</sequence>
<evidence type="ECO:0000259" key="8">
    <source>
        <dbReference type="PROSITE" id="PS51918"/>
    </source>
</evidence>
<dbReference type="EMBL" id="OMOD01000169">
    <property type="protein sequence ID" value="SPF47215.1"/>
    <property type="molecule type" value="Genomic_DNA"/>
</dbReference>
<organism evidence="9 10">
    <name type="scientific">Candidatus Sulfotelmatobacter kueseliae</name>
    <dbReference type="NCBI Taxonomy" id="2042962"/>
    <lineage>
        <taxon>Bacteria</taxon>
        <taxon>Pseudomonadati</taxon>
        <taxon>Acidobacteriota</taxon>
        <taxon>Terriglobia</taxon>
        <taxon>Terriglobales</taxon>
        <taxon>Candidatus Korobacteraceae</taxon>
        <taxon>Candidatus Sulfotelmatobacter</taxon>
    </lineage>
</organism>
<reference evidence="10" key="1">
    <citation type="submission" date="2018-02" db="EMBL/GenBank/DDBJ databases">
        <authorList>
            <person name="Hausmann B."/>
        </authorList>
    </citation>
    <scope>NUCLEOTIDE SEQUENCE [LARGE SCALE GENOMIC DNA]</scope>
    <source>
        <strain evidence="10">Peat soil MAG SbA1</strain>
    </source>
</reference>
<dbReference type="PANTHER" id="PTHR30352:SF5">
    <property type="entry name" value="PYRUVATE FORMATE-LYASE 1-ACTIVATING ENZYME"/>
    <property type="match status" value="1"/>
</dbReference>
<dbReference type="CDD" id="cd01335">
    <property type="entry name" value="Radical_SAM"/>
    <property type="match status" value="1"/>
</dbReference>
<dbReference type="SUPFAM" id="SSF102114">
    <property type="entry name" value="Radical SAM enzymes"/>
    <property type="match status" value="1"/>
</dbReference>
<dbReference type="SFLD" id="SFLDG01101">
    <property type="entry name" value="Uncharacterised_Radical_SAM_Su"/>
    <property type="match status" value="1"/>
</dbReference>
<dbReference type="InterPro" id="IPR006311">
    <property type="entry name" value="TAT_signal"/>
</dbReference>
<protein>
    <submittedName>
        <fullName evidence="9">Radical SAM domain protein</fullName>
    </submittedName>
</protein>
<dbReference type="InterPro" id="IPR027596">
    <property type="entry name" value="AmmeMemoSam_rS"/>
</dbReference>
<keyword evidence="6" id="KW-0411">Iron-sulfur</keyword>
<name>A0A2U3L5M3_9BACT</name>
<dbReference type="InterPro" id="IPR058240">
    <property type="entry name" value="rSAM_sf"/>
</dbReference>
<evidence type="ECO:0000256" key="6">
    <source>
        <dbReference type="ARBA" id="ARBA00023014"/>
    </source>
</evidence>
<dbReference type="InterPro" id="IPR007197">
    <property type="entry name" value="rSAM"/>
</dbReference>
<dbReference type="Pfam" id="PF04055">
    <property type="entry name" value="Radical_SAM"/>
    <property type="match status" value="1"/>
</dbReference>
<dbReference type="OrthoDB" id="9778883at2"/>
<accession>A0A2U3L5M3</accession>
<dbReference type="Gene3D" id="3.20.20.70">
    <property type="entry name" value="Aldolase class I"/>
    <property type="match status" value="1"/>
</dbReference>
<comment type="cofactor">
    <cofactor evidence="1">
        <name>[4Fe-4S] cluster</name>
        <dbReference type="ChEBI" id="CHEBI:49883"/>
    </cofactor>
</comment>
<dbReference type="GO" id="GO:0051539">
    <property type="term" value="F:4 iron, 4 sulfur cluster binding"/>
    <property type="evidence" value="ECO:0007669"/>
    <property type="project" value="UniProtKB-KW"/>
</dbReference>
<evidence type="ECO:0000256" key="7">
    <source>
        <dbReference type="SAM" id="MobiDB-lite"/>
    </source>
</evidence>
<keyword evidence="2" id="KW-0004">4Fe-4S</keyword>